<feature type="region of interest" description="Disordered" evidence="1">
    <location>
        <begin position="420"/>
        <end position="450"/>
    </location>
</feature>
<comment type="caution">
    <text evidence="4">The sequence shown here is derived from an EMBL/GenBank/DDBJ whole genome shotgun (WGS) entry which is preliminary data.</text>
</comment>
<proteinExistence type="predicted"/>
<sequence>MKSFDTEIAKYAEKTRLKAAERAELRDRILTYMEYHPLPKNLQTEQAQPDLGQRAWAGSVYAFKYISELSTHTYARATAGVFMFLLIIGTIPFIAERSVPGDVLYPVKTNVNETILGQFANSPYEKVSFETSLMERRIAEARLLAKEGKLTNDIEEAIAVDVKEHADAAQKGITELKESDADEAAIAEITFSTALEVQTAVLKGTDARSAPANGIASVVRDAKATADATKSVDTPSYDKLSARVRTEMAKAYALFSSIKSGVRDAERSDIERRLGDIERKITEAQNIHASEISGDGAPELAETLSDVRKVISFLTDIDVREHVDIESLVPIVLTHEERITAATKTIEDAGTRFEGYKQRVASSTDKTLTLSVTESGTQFESLFTRASSSRSIGDVTELENIAKAAAALIEKLGKLFGDVPAAGGPTSENTETNTTRSTSTAAVLEERNEV</sequence>
<feature type="domain" description="DUF5667" evidence="3">
    <location>
        <begin position="98"/>
        <end position="183"/>
    </location>
</feature>
<evidence type="ECO:0000313" key="5">
    <source>
        <dbReference type="Proteomes" id="UP000229344"/>
    </source>
</evidence>
<dbReference type="Pfam" id="PF18915">
    <property type="entry name" value="DUF5667"/>
    <property type="match status" value="1"/>
</dbReference>
<evidence type="ECO:0000256" key="1">
    <source>
        <dbReference type="SAM" id="MobiDB-lite"/>
    </source>
</evidence>
<dbReference type="AlphaFoldDB" id="A0A2H0UDS2"/>
<keyword evidence="2" id="KW-0812">Transmembrane</keyword>
<dbReference type="InterPro" id="IPR043725">
    <property type="entry name" value="DUF5667"/>
</dbReference>
<feature type="compositionally biased region" description="Low complexity" evidence="1">
    <location>
        <begin position="426"/>
        <end position="440"/>
    </location>
</feature>
<dbReference type="EMBL" id="PFBI01000006">
    <property type="protein sequence ID" value="PIR84578.1"/>
    <property type="molecule type" value="Genomic_DNA"/>
</dbReference>
<name>A0A2H0UDS2_9BACT</name>
<evidence type="ECO:0000259" key="3">
    <source>
        <dbReference type="Pfam" id="PF18915"/>
    </source>
</evidence>
<feature type="transmembrane region" description="Helical" evidence="2">
    <location>
        <begin position="74"/>
        <end position="95"/>
    </location>
</feature>
<organism evidence="4 5">
    <name type="scientific">Candidatus Kaiserbacteria bacterium CG10_big_fil_rev_8_21_14_0_10_47_16</name>
    <dbReference type="NCBI Taxonomy" id="1974608"/>
    <lineage>
        <taxon>Bacteria</taxon>
        <taxon>Candidatus Kaiseribacteriota</taxon>
    </lineage>
</organism>
<protein>
    <recommendedName>
        <fullName evidence="3">DUF5667 domain-containing protein</fullName>
    </recommendedName>
</protein>
<dbReference type="Proteomes" id="UP000229344">
    <property type="component" value="Unassembled WGS sequence"/>
</dbReference>
<evidence type="ECO:0000313" key="4">
    <source>
        <dbReference type="EMBL" id="PIR84578.1"/>
    </source>
</evidence>
<keyword evidence="2" id="KW-0472">Membrane</keyword>
<accession>A0A2H0UDS2</accession>
<keyword evidence="2" id="KW-1133">Transmembrane helix</keyword>
<gene>
    <name evidence="4" type="ORF">COU16_03310</name>
</gene>
<evidence type="ECO:0000256" key="2">
    <source>
        <dbReference type="SAM" id="Phobius"/>
    </source>
</evidence>
<reference evidence="5" key="1">
    <citation type="submission" date="2017-09" db="EMBL/GenBank/DDBJ databases">
        <title>Depth-based differentiation of microbial function through sediment-hosted aquifers and enrichment of novel symbionts in the deep terrestrial subsurface.</title>
        <authorList>
            <person name="Probst A.J."/>
            <person name="Ladd B."/>
            <person name="Jarett J.K."/>
            <person name="Geller-Mcgrath D.E."/>
            <person name="Sieber C.M.K."/>
            <person name="Emerson J.B."/>
            <person name="Anantharaman K."/>
            <person name="Thomas B.C."/>
            <person name="Malmstrom R."/>
            <person name="Stieglmeier M."/>
            <person name="Klingl A."/>
            <person name="Woyke T."/>
            <person name="Ryan C.M."/>
            <person name="Banfield J.F."/>
        </authorList>
    </citation>
    <scope>NUCLEOTIDE SEQUENCE [LARGE SCALE GENOMIC DNA]</scope>
</reference>